<organism evidence="2 3">
    <name type="scientific">Obba rivulosa</name>
    <dbReference type="NCBI Taxonomy" id="1052685"/>
    <lineage>
        <taxon>Eukaryota</taxon>
        <taxon>Fungi</taxon>
        <taxon>Dikarya</taxon>
        <taxon>Basidiomycota</taxon>
        <taxon>Agaricomycotina</taxon>
        <taxon>Agaricomycetes</taxon>
        <taxon>Polyporales</taxon>
        <taxon>Gelatoporiaceae</taxon>
        <taxon>Obba</taxon>
    </lineage>
</organism>
<name>A0A8E2DKH1_9APHY</name>
<evidence type="ECO:0000313" key="3">
    <source>
        <dbReference type="Proteomes" id="UP000250043"/>
    </source>
</evidence>
<keyword evidence="3" id="KW-1185">Reference proteome</keyword>
<feature type="compositionally biased region" description="Basic residues" evidence="1">
    <location>
        <begin position="112"/>
        <end position="123"/>
    </location>
</feature>
<dbReference type="Proteomes" id="UP000250043">
    <property type="component" value="Unassembled WGS sequence"/>
</dbReference>
<accession>A0A8E2DKH1</accession>
<protein>
    <submittedName>
        <fullName evidence="2">Uncharacterized protein</fullName>
    </submittedName>
</protein>
<dbReference type="AlphaFoldDB" id="A0A8E2DKH1"/>
<gene>
    <name evidence="2" type="ORF">OBBRIDRAFT_629693</name>
</gene>
<feature type="region of interest" description="Disordered" evidence="1">
    <location>
        <begin position="112"/>
        <end position="168"/>
    </location>
</feature>
<feature type="compositionally biased region" description="Low complexity" evidence="1">
    <location>
        <begin position="145"/>
        <end position="156"/>
    </location>
</feature>
<dbReference type="EMBL" id="KV722413">
    <property type="protein sequence ID" value="OCH90056.1"/>
    <property type="molecule type" value="Genomic_DNA"/>
</dbReference>
<proteinExistence type="predicted"/>
<evidence type="ECO:0000313" key="2">
    <source>
        <dbReference type="EMBL" id="OCH90056.1"/>
    </source>
</evidence>
<reference evidence="2 3" key="1">
    <citation type="submission" date="2016-07" db="EMBL/GenBank/DDBJ databases">
        <title>Draft genome of the white-rot fungus Obba rivulosa 3A-2.</title>
        <authorList>
            <consortium name="DOE Joint Genome Institute"/>
            <person name="Miettinen O."/>
            <person name="Riley R."/>
            <person name="Acob R."/>
            <person name="Barry K."/>
            <person name="Cullen D."/>
            <person name="De Vries R."/>
            <person name="Hainaut M."/>
            <person name="Hatakka A."/>
            <person name="Henrissat B."/>
            <person name="Hilden K."/>
            <person name="Kuo R."/>
            <person name="Labutti K."/>
            <person name="Lipzen A."/>
            <person name="Makela M.R."/>
            <person name="Sandor L."/>
            <person name="Spatafora J.W."/>
            <person name="Grigoriev I.V."/>
            <person name="Hibbett D.S."/>
        </authorList>
    </citation>
    <scope>NUCLEOTIDE SEQUENCE [LARGE SCALE GENOMIC DNA]</scope>
    <source>
        <strain evidence="2 3">3A-2</strain>
    </source>
</reference>
<sequence>MHRRKNSSPSSLVSSPLSFTPVQIDYAPHESTCLDAGALAHGHPHITFLRTYAFLFSLFPAFAHAYIPIHIPASPSLHLRLDSHGLPRIPSLPHLLTYPRGRCTRLVVRPRRTPGRHVSRPRRAAVQPARTAGEPTASSNPTPIRAARAATAGGSSRLRDSPTGAPLRCGPRRAVAACPPAHGPAVRTRLFSTPAPPCTPESMPMLSRPLLPPRQEAPRAQCALIRLVSSFKTPSPAIPPTPVVSSSSPSSQWRFAFAPAPPVPRRACQPRAWVQPALQRWMKCAMRSACRPQCATALMFRTDRWN</sequence>
<evidence type="ECO:0000256" key="1">
    <source>
        <dbReference type="SAM" id="MobiDB-lite"/>
    </source>
</evidence>